<feature type="transmembrane region" description="Helical" evidence="3">
    <location>
        <begin position="116"/>
        <end position="133"/>
    </location>
</feature>
<organism evidence="4 5">
    <name type="scientific">Fusarium gaditjirri</name>
    <dbReference type="NCBI Taxonomy" id="282569"/>
    <lineage>
        <taxon>Eukaryota</taxon>
        <taxon>Fungi</taxon>
        <taxon>Dikarya</taxon>
        <taxon>Ascomycota</taxon>
        <taxon>Pezizomycotina</taxon>
        <taxon>Sordariomycetes</taxon>
        <taxon>Hypocreomycetidae</taxon>
        <taxon>Hypocreales</taxon>
        <taxon>Nectriaceae</taxon>
        <taxon>Fusarium</taxon>
        <taxon>Fusarium nisikadoi species complex</taxon>
    </lineage>
</organism>
<proteinExistence type="predicted"/>
<dbReference type="OrthoDB" id="5056520at2759"/>
<keyword evidence="3" id="KW-0812">Transmembrane</keyword>
<evidence type="ECO:0000256" key="1">
    <source>
        <dbReference type="SAM" id="Coils"/>
    </source>
</evidence>
<feature type="compositionally biased region" description="Polar residues" evidence="2">
    <location>
        <begin position="1"/>
        <end position="13"/>
    </location>
</feature>
<sequence>MSDCFSSSSSYEKTPTPPPETIYNSNTPIRFAPRGTKSSITDDIIMLDPRNVQQWQLDAASARVEGTTNRLEARLDNVTAEILELNSEVALLRHQIDDTLALRKEDLKKDLRRRRALIFCVLASLTVFLWSWVF</sequence>
<evidence type="ECO:0000313" key="5">
    <source>
        <dbReference type="Proteomes" id="UP000604273"/>
    </source>
</evidence>
<keyword evidence="3" id="KW-1133">Transmembrane helix</keyword>
<evidence type="ECO:0000313" key="4">
    <source>
        <dbReference type="EMBL" id="KAF4958128.1"/>
    </source>
</evidence>
<gene>
    <name evidence="4" type="ORF">FGADI_2636</name>
</gene>
<feature type="region of interest" description="Disordered" evidence="2">
    <location>
        <begin position="1"/>
        <end position="27"/>
    </location>
</feature>
<dbReference type="AlphaFoldDB" id="A0A8H4X100"/>
<reference evidence="4" key="1">
    <citation type="journal article" date="2020" name="BMC Genomics">
        <title>Correction to: Identification and distribution of gene clusters required for synthesis of sphingolipid metabolism inhibitors in diverse species of the filamentous fungus Fusarium.</title>
        <authorList>
            <person name="Kim H.S."/>
            <person name="Lohmar J.M."/>
            <person name="Busman M."/>
            <person name="Brown D.W."/>
            <person name="Naumann T.A."/>
            <person name="Divon H.H."/>
            <person name="Lysoe E."/>
            <person name="Uhlig S."/>
            <person name="Proctor R.H."/>
        </authorList>
    </citation>
    <scope>NUCLEOTIDE SEQUENCE</scope>
    <source>
        <strain evidence="4">NRRL 45417</strain>
    </source>
</reference>
<feature type="coiled-coil region" evidence="1">
    <location>
        <begin position="68"/>
        <end position="95"/>
    </location>
</feature>
<dbReference type="EMBL" id="JABFAI010000056">
    <property type="protein sequence ID" value="KAF4958128.1"/>
    <property type="molecule type" value="Genomic_DNA"/>
</dbReference>
<reference evidence="4" key="2">
    <citation type="submission" date="2020-05" db="EMBL/GenBank/DDBJ databases">
        <authorList>
            <person name="Kim H.-S."/>
            <person name="Proctor R.H."/>
            <person name="Brown D.W."/>
        </authorList>
    </citation>
    <scope>NUCLEOTIDE SEQUENCE</scope>
    <source>
        <strain evidence="4">NRRL 45417</strain>
    </source>
</reference>
<accession>A0A8H4X100</accession>
<keyword evidence="1" id="KW-0175">Coiled coil</keyword>
<dbReference type="Proteomes" id="UP000604273">
    <property type="component" value="Unassembled WGS sequence"/>
</dbReference>
<protein>
    <submittedName>
        <fullName evidence="4">Uncharacterized protein</fullName>
    </submittedName>
</protein>
<comment type="caution">
    <text evidence="4">The sequence shown here is derived from an EMBL/GenBank/DDBJ whole genome shotgun (WGS) entry which is preliminary data.</text>
</comment>
<name>A0A8H4X100_9HYPO</name>
<evidence type="ECO:0000256" key="3">
    <source>
        <dbReference type="SAM" id="Phobius"/>
    </source>
</evidence>
<evidence type="ECO:0000256" key="2">
    <source>
        <dbReference type="SAM" id="MobiDB-lite"/>
    </source>
</evidence>
<keyword evidence="3" id="KW-0472">Membrane</keyword>
<keyword evidence="5" id="KW-1185">Reference proteome</keyword>